<dbReference type="Pfam" id="PF10067">
    <property type="entry name" value="DUF2306"/>
    <property type="match status" value="1"/>
</dbReference>
<dbReference type="AlphaFoldDB" id="A0A0J8GU33"/>
<feature type="transmembrane region" description="Helical" evidence="1">
    <location>
        <begin position="120"/>
        <end position="139"/>
    </location>
</feature>
<dbReference type="EMBL" id="LAZL01000020">
    <property type="protein sequence ID" value="KMT64824.1"/>
    <property type="molecule type" value="Genomic_DNA"/>
</dbReference>
<comment type="caution">
    <text evidence="2">The sequence shown here is derived from an EMBL/GenBank/DDBJ whole genome shotgun (WGS) entry which is preliminary data.</text>
</comment>
<dbReference type="OrthoDB" id="6385003at2"/>
<feature type="transmembrane region" description="Helical" evidence="1">
    <location>
        <begin position="36"/>
        <end position="55"/>
    </location>
</feature>
<sequence length="150" mass="17140">MVELIHITLGFSSLISGLFVLLIQKGNHKHKLIGRAYFLSMLGLNLTSFGIYKLFDGWGFFHWMAIASLIPLIAGYIAIRYKKINAHYYFMCWSYIGLLCATISEIFVHVPMAKSLLNTVAHIDTIFMVCLIGFGFYFLPRKESIHVRKA</sequence>
<protein>
    <recommendedName>
        <fullName evidence="4">DUF2306 domain-containing protein</fullName>
    </recommendedName>
</protein>
<evidence type="ECO:0000313" key="3">
    <source>
        <dbReference type="Proteomes" id="UP000037600"/>
    </source>
</evidence>
<keyword evidence="1" id="KW-0472">Membrane</keyword>
<name>A0A0J8GU33_9ALTE</name>
<feature type="transmembrane region" description="Helical" evidence="1">
    <location>
        <begin position="61"/>
        <end position="79"/>
    </location>
</feature>
<accession>A0A0J8GU33</accession>
<evidence type="ECO:0000256" key="1">
    <source>
        <dbReference type="SAM" id="Phobius"/>
    </source>
</evidence>
<dbReference type="InterPro" id="IPR018750">
    <property type="entry name" value="DUF2306_membrane"/>
</dbReference>
<keyword evidence="1" id="KW-1133">Transmembrane helix</keyword>
<reference evidence="2 3" key="1">
    <citation type="submission" date="2015-04" db="EMBL/GenBank/DDBJ databases">
        <title>Draft Genome Sequence of the Novel Agar-Digesting Marine Bacterium Q1.</title>
        <authorList>
            <person name="Li Y."/>
            <person name="Li D."/>
            <person name="Chen G."/>
            <person name="Du Z."/>
        </authorList>
    </citation>
    <scope>NUCLEOTIDE SEQUENCE [LARGE SCALE GENOMIC DNA]</scope>
    <source>
        <strain evidence="2 3">Q1</strain>
    </source>
</reference>
<proteinExistence type="predicted"/>
<keyword evidence="1" id="KW-0812">Transmembrane</keyword>
<feature type="transmembrane region" description="Helical" evidence="1">
    <location>
        <begin position="86"/>
        <end position="108"/>
    </location>
</feature>
<dbReference type="Proteomes" id="UP000037600">
    <property type="component" value="Unassembled WGS sequence"/>
</dbReference>
<gene>
    <name evidence="2" type="ORF">XM47_12300</name>
</gene>
<evidence type="ECO:0000313" key="2">
    <source>
        <dbReference type="EMBL" id="KMT64824.1"/>
    </source>
</evidence>
<evidence type="ECO:0008006" key="4">
    <source>
        <dbReference type="Google" id="ProtNLM"/>
    </source>
</evidence>
<feature type="transmembrane region" description="Helical" evidence="1">
    <location>
        <begin position="6"/>
        <end position="24"/>
    </location>
</feature>
<keyword evidence="3" id="KW-1185">Reference proteome</keyword>
<organism evidence="2 3">
    <name type="scientific">Catenovulum maritimum</name>
    <dbReference type="NCBI Taxonomy" id="1513271"/>
    <lineage>
        <taxon>Bacteria</taxon>
        <taxon>Pseudomonadati</taxon>
        <taxon>Pseudomonadota</taxon>
        <taxon>Gammaproteobacteria</taxon>
        <taxon>Alteromonadales</taxon>
        <taxon>Alteromonadaceae</taxon>
        <taxon>Catenovulum</taxon>
    </lineage>
</organism>
<dbReference type="RefSeq" id="WP_048692919.1">
    <property type="nucleotide sequence ID" value="NZ_KQ130493.1"/>
</dbReference>